<sequence>MRIGDRVRVMADRSSPRRPEDAFARATTHIDRAEELLWECTRDLPDNADDEFARLFEGLWAVQNELAQVSFPGDCADERGGPSRGGFDFPTTDD</sequence>
<dbReference type="AlphaFoldDB" id="A0A830EAC8"/>
<feature type="region of interest" description="Disordered" evidence="1">
    <location>
        <begin position="1"/>
        <end position="23"/>
    </location>
</feature>
<protein>
    <submittedName>
        <fullName evidence="2">Uncharacterized protein</fullName>
    </submittedName>
</protein>
<dbReference type="EMBL" id="BMCI01000007">
    <property type="protein sequence ID" value="GGC68665.1"/>
    <property type="molecule type" value="Genomic_DNA"/>
</dbReference>
<evidence type="ECO:0000313" key="3">
    <source>
        <dbReference type="Proteomes" id="UP000646833"/>
    </source>
</evidence>
<evidence type="ECO:0000313" key="2">
    <source>
        <dbReference type="EMBL" id="GGC68665.1"/>
    </source>
</evidence>
<evidence type="ECO:0000256" key="1">
    <source>
        <dbReference type="SAM" id="MobiDB-lite"/>
    </source>
</evidence>
<feature type="region of interest" description="Disordered" evidence="1">
    <location>
        <begin position="72"/>
        <end position="94"/>
    </location>
</feature>
<gene>
    <name evidence="2" type="ORF">GCM10007209_33350</name>
</gene>
<reference evidence="2" key="1">
    <citation type="journal article" date="2014" name="Int. J. Syst. Evol. Microbiol.">
        <title>Complete genome sequence of Corynebacterium casei LMG S-19264T (=DSM 44701T), isolated from a smear-ripened cheese.</title>
        <authorList>
            <consortium name="US DOE Joint Genome Institute (JGI-PGF)"/>
            <person name="Walter F."/>
            <person name="Albersmeier A."/>
            <person name="Kalinowski J."/>
            <person name="Ruckert C."/>
        </authorList>
    </citation>
    <scope>NUCLEOTIDE SEQUENCE</scope>
    <source>
        <strain evidence="2">CCM 7217</strain>
    </source>
</reference>
<accession>A0A830EAC8</accession>
<proteinExistence type="predicted"/>
<comment type="caution">
    <text evidence="2">The sequence shown here is derived from an EMBL/GenBank/DDBJ whole genome shotgun (WGS) entry which is preliminary data.</text>
</comment>
<name>A0A830EAC8_9EURY</name>
<dbReference type="Proteomes" id="UP000646833">
    <property type="component" value="Unassembled WGS sequence"/>
</dbReference>
<reference evidence="2" key="2">
    <citation type="submission" date="2020-09" db="EMBL/GenBank/DDBJ databases">
        <authorList>
            <person name="Sun Q."/>
            <person name="Sedlacek I."/>
        </authorList>
    </citation>
    <scope>NUCLEOTIDE SEQUENCE</scope>
    <source>
        <strain evidence="2">CCM 7217</strain>
    </source>
</reference>
<organism evidence="2 3">
    <name type="scientific">Haloferax sulfurifontis</name>
    <dbReference type="NCBI Taxonomy" id="255616"/>
    <lineage>
        <taxon>Archaea</taxon>
        <taxon>Methanobacteriati</taxon>
        <taxon>Methanobacteriota</taxon>
        <taxon>Stenosarchaea group</taxon>
        <taxon>Halobacteria</taxon>
        <taxon>Halobacteriales</taxon>
        <taxon>Haloferacaceae</taxon>
        <taxon>Haloferax</taxon>
    </lineage>
</organism>